<protein>
    <submittedName>
        <fullName evidence="1">Alpha-2-macroglobulin-like protein</fullName>
    </submittedName>
</protein>
<name>A0AAV4AIU5_9GAST</name>
<dbReference type="Gene3D" id="2.60.40.1940">
    <property type="match status" value="1"/>
</dbReference>
<evidence type="ECO:0000313" key="2">
    <source>
        <dbReference type="Proteomes" id="UP000735302"/>
    </source>
</evidence>
<dbReference type="EMBL" id="BLXT01003828">
    <property type="protein sequence ID" value="GFO06917.1"/>
    <property type="molecule type" value="Genomic_DNA"/>
</dbReference>
<keyword evidence="2" id="KW-1185">Reference proteome</keyword>
<organism evidence="1 2">
    <name type="scientific">Plakobranchus ocellatus</name>
    <dbReference type="NCBI Taxonomy" id="259542"/>
    <lineage>
        <taxon>Eukaryota</taxon>
        <taxon>Metazoa</taxon>
        <taxon>Spiralia</taxon>
        <taxon>Lophotrochozoa</taxon>
        <taxon>Mollusca</taxon>
        <taxon>Gastropoda</taxon>
        <taxon>Heterobranchia</taxon>
        <taxon>Euthyneura</taxon>
        <taxon>Panpulmonata</taxon>
        <taxon>Sacoglossa</taxon>
        <taxon>Placobranchoidea</taxon>
        <taxon>Plakobranchidae</taxon>
        <taxon>Plakobranchus</taxon>
    </lineage>
</organism>
<proteinExistence type="predicted"/>
<dbReference type="PANTHER" id="PTHR11412">
    <property type="entry name" value="MACROGLOBULIN / COMPLEMENT"/>
    <property type="match status" value="1"/>
</dbReference>
<evidence type="ECO:0000313" key="1">
    <source>
        <dbReference type="EMBL" id="GFO06917.1"/>
    </source>
</evidence>
<dbReference type="PANTHER" id="PTHR11412:SF171">
    <property type="entry name" value="PREGNANCY ZONE PROTEIN-LIKE PROTEIN"/>
    <property type="match status" value="1"/>
</dbReference>
<accession>A0AAV4AIU5</accession>
<dbReference type="Gene3D" id="2.60.40.1930">
    <property type="match status" value="2"/>
</dbReference>
<sequence length="279" mass="32372">MVSGFLLTIPHKLRSETYNQLCMIMYNAGRRITVISFQKLPTFHKSRQMSQRLTAGRLYCKKFSVPPHGEYKVKLSRSMGNRYDPIKFTVLYNKPITLIKTDKPIYKPGEKVHDISTSTVESIEITYIEGDISHGATQNQFPYRAEYDLLSSNANLVRRGMKDDPTCPLCKIESLYIIDPYGLRVDQYWYLTTKGIKSIEFQLGKEVMLGEWKIEVNIEREQVIEKFSVQVYYRNRIEISIEPPPYILPSDRTISGRVCSRYVAQEQEKKTITKGNNSD</sequence>
<dbReference type="Proteomes" id="UP000735302">
    <property type="component" value="Unassembled WGS sequence"/>
</dbReference>
<dbReference type="InterPro" id="IPR050473">
    <property type="entry name" value="A2M/Complement_sys"/>
</dbReference>
<gene>
    <name evidence="1" type="ORF">PoB_003342200</name>
</gene>
<dbReference type="AlphaFoldDB" id="A0AAV4AIU5"/>
<comment type="caution">
    <text evidence="1">The sequence shown here is derived from an EMBL/GenBank/DDBJ whole genome shotgun (WGS) entry which is preliminary data.</text>
</comment>
<reference evidence="1 2" key="1">
    <citation type="journal article" date="2021" name="Elife">
        <title>Chloroplast acquisition without the gene transfer in kleptoplastic sea slugs, Plakobranchus ocellatus.</title>
        <authorList>
            <person name="Maeda T."/>
            <person name="Takahashi S."/>
            <person name="Yoshida T."/>
            <person name="Shimamura S."/>
            <person name="Takaki Y."/>
            <person name="Nagai Y."/>
            <person name="Toyoda A."/>
            <person name="Suzuki Y."/>
            <person name="Arimoto A."/>
            <person name="Ishii H."/>
            <person name="Satoh N."/>
            <person name="Nishiyama T."/>
            <person name="Hasebe M."/>
            <person name="Maruyama T."/>
            <person name="Minagawa J."/>
            <person name="Obokata J."/>
            <person name="Shigenobu S."/>
        </authorList>
    </citation>
    <scope>NUCLEOTIDE SEQUENCE [LARGE SCALE GENOMIC DNA]</scope>
</reference>